<gene>
    <name evidence="12" type="ORF">M2A_0375</name>
</gene>
<dbReference type="InterPro" id="IPR050087">
    <property type="entry name" value="AON_synthase_class-II"/>
</dbReference>
<dbReference type="STRING" id="1333998.M2A_0375"/>
<dbReference type="EC" id="2.3.1.47" evidence="10"/>
<keyword evidence="5 10" id="KW-0808">Transferase</keyword>
<evidence type="ECO:0000256" key="5">
    <source>
        <dbReference type="ARBA" id="ARBA00022679"/>
    </source>
</evidence>
<evidence type="ECO:0000256" key="6">
    <source>
        <dbReference type="ARBA" id="ARBA00022756"/>
    </source>
</evidence>
<evidence type="ECO:0000313" key="13">
    <source>
        <dbReference type="Proteomes" id="UP000028702"/>
    </source>
</evidence>
<dbReference type="GO" id="GO:0030170">
    <property type="term" value="F:pyridoxal phosphate binding"/>
    <property type="evidence" value="ECO:0007669"/>
    <property type="project" value="InterPro"/>
</dbReference>
<evidence type="ECO:0000256" key="9">
    <source>
        <dbReference type="PIRSR" id="PIRSR604723-51"/>
    </source>
</evidence>
<dbReference type="InterPro" id="IPR015422">
    <property type="entry name" value="PyrdxlP-dep_Trfase_small"/>
</dbReference>
<evidence type="ECO:0000256" key="1">
    <source>
        <dbReference type="ARBA" id="ARBA00001933"/>
    </source>
</evidence>
<keyword evidence="13" id="KW-1185">Reference proteome</keyword>
<dbReference type="GO" id="GO:0008710">
    <property type="term" value="F:8-amino-7-oxononanoate synthase activity"/>
    <property type="evidence" value="ECO:0007669"/>
    <property type="project" value="UniProtKB-UniRule"/>
</dbReference>
<dbReference type="InterPro" id="IPR004723">
    <property type="entry name" value="AONS_Archaea/Proteobacteria"/>
</dbReference>
<proteinExistence type="inferred from homology"/>
<dbReference type="InterPro" id="IPR004839">
    <property type="entry name" value="Aminotransferase_I/II_large"/>
</dbReference>
<dbReference type="InterPro" id="IPR015424">
    <property type="entry name" value="PyrdxlP-dep_Trfase"/>
</dbReference>
<dbReference type="InterPro" id="IPR001917">
    <property type="entry name" value="Aminotrans_II_pyridoxalP_BS"/>
</dbReference>
<evidence type="ECO:0000313" key="12">
    <source>
        <dbReference type="EMBL" id="GAK43876.1"/>
    </source>
</evidence>
<dbReference type="EMBL" id="BBIO01000001">
    <property type="protein sequence ID" value="GAK43876.1"/>
    <property type="molecule type" value="Genomic_DNA"/>
</dbReference>
<name>A0A081B758_9HYPH</name>
<feature type="modified residue" description="N6-(pyridoxal phosphate)lysine" evidence="9">
    <location>
        <position position="246"/>
    </location>
</feature>
<keyword evidence="6" id="KW-0093">Biotin biosynthesis</keyword>
<dbReference type="GO" id="GO:0009102">
    <property type="term" value="P:biotin biosynthetic process"/>
    <property type="evidence" value="ECO:0007669"/>
    <property type="project" value="UniProtKB-UniRule"/>
</dbReference>
<evidence type="ECO:0000256" key="4">
    <source>
        <dbReference type="ARBA" id="ARBA00011738"/>
    </source>
</evidence>
<dbReference type="AlphaFoldDB" id="A0A081B758"/>
<dbReference type="RefSeq" id="WP_045442111.1">
    <property type="nucleotide sequence ID" value="NZ_BBIO01000001.1"/>
</dbReference>
<comment type="cofactor">
    <cofactor evidence="1 9 10">
        <name>pyridoxal 5'-phosphate</name>
        <dbReference type="ChEBI" id="CHEBI:597326"/>
    </cofactor>
</comment>
<dbReference type="PROSITE" id="PS00599">
    <property type="entry name" value="AA_TRANSFER_CLASS_2"/>
    <property type="match status" value="1"/>
</dbReference>
<accession>A0A081B758</accession>
<comment type="catalytic activity">
    <reaction evidence="8 10">
        <text>6-carboxyhexanoyl-[ACP] + L-alanine + H(+) = (8S)-8-amino-7-oxononanoate + holo-[ACP] + CO2</text>
        <dbReference type="Rhea" id="RHEA:42288"/>
        <dbReference type="Rhea" id="RHEA-COMP:9685"/>
        <dbReference type="Rhea" id="RHEA-COMP:9955"/>
        <dbReference type="ChEBI" id="CHEBI:15378"/>
        <dbReference type="ChEBI" id="CHEBI:16526"/>
        <dbReference type="ChEBI" id="CHEBI:57972"/>
        <dbReference type="ChEBI" id="CHEBI:64479"/>
        <dbReference type="ChEBI" id="CHEBI:78846"/>
        <dbReference type="ChEBI" id="CHEBI:149468"/>
        <dbReference type="EC" id="2.3.1.47"/>
    </reaction>
</comment>
<sequence>MASPATSRSLDRFAQGKLEDLEARSLRRRLIETDRYGPALARRAGRELISFCCNDYLNLSHRKEVKEAARAALERYGAGSGASRLVTGNHPLFRTLEKRLARLKETDDCVIFGSGYLANLGIVPALAREGDLVLADELSHACLLSGTKLSGAETRIFRHNDLDHLKTLLEEERAKHRHCLILTDGVFSMDGDLAPVEEMGELARAHDAWLMSDDAHGIGVLAGGKGSSFIGGRKADVPLQMGTLSKAIGSYGGYLCASQPVVDFIRTRARTLIYSTGLPPASVAASIAALDLIEADPAFAALPVKKAKAFTRALNLPEAESPIVPILMGDPDKTLAASALLEEEGFLVTAIRPPTVPEGTARLRFTFTAEHEDKDIERLTAIIRDKILIDRAAE</sequence>
<comment type="pathway">
    <text evidence="2 10">Cofactor biosynthesis; biotin biosynthesis.</text>
</comment>
<organism evidence="12 13">
    <name type="scientific">Tepidicaulis marinus</name>
    <dbReference type="NCBI Taxonomy" id="1333998"/>
    <lineage>
        <taxon>Bacteria</taxon>
        <taxon>Pseudomonadati</taxon>
        <taxon>Pseudomonadota</taxon>
        <taxon>Alphaproteobacteria</taxon>
        <taxon>Hyphomicrobiales</taxon>
        <taxon>Parvibaculaceae</taxon>
        <taxon>Tepidicaulis</taxon>
    </lineage>
</organism>
<keyword evidence="7 9" id="KW-0663">Pyridoxal phosphate</keyword>
<dbReference type="SUPFAM" id="SSF53383">
    <property type="entry name" value="PLP-dependent transferases"/>
    <property type="match status" value="1"/>
</dbReference>
<comment type="subunit">
    <text evidence="4 10">Homodimer.</text>
</comment>
<protein>
    <recommendedName>
        <fullName evidence="10">8-amino-7-ketopelargonate synthase</fullName>
        <ecNumber evidence="10">2.3.1.47</ecNumber>
    </recommendedName>
</protein>
<dbReference type="Pfam" id="PF00155">
    <property type="entry name" value="Aminotran_1_2"/>
    <property type="match status" value="1"/>
</dbReference>
<comment type="similarity">
    <text evidence="3 10">Belongs to the class-II pyridoxal-phosphate-dependent aminotransferase family. BioF subfamily.</text>
</comment>
<comment type="function">
    <text evidence="10">Catalyzes the decarboxylative condensation of pimeloyl-[acyl-carrier protein] and L-alanine to produce 8-amino-7-oxononanoate (AON), [acyl-carrier protein], and carbon dioxide.</text>
</comment>
<dbReference type="Gene3D" id="3.90.1150.10">
    <property type="entry name" value="Aspartate Aminotransferase, domain 1"/>
    <property type="match status" value="1"/>
</dbReference>
<dbReference type="PANTHER" id="PTHR13693">
    <property type="entry name" value="CLASS II AMINOTRANSFERASE/8-AMINO-7-OXONONANOATE SYNTHASE"/>
    <property type="match status" value="1"/>
</dbReference>
<evidence type="ECO:0000256" key="3">
    <source>
        <dbReference type="ARBA" id="ARBA00010008"/>
    </source>
</evidence>
<evidence type="ECO:0000259" key="11">
    <source>
        <dbReference type="Pfam" id="PF00155"/>
    </source>
</evidence>
<evidence type="ECO:0000256" key="2">
    <source>
        <dbReference type="ARBA" id="ARBA00004746"/>
    </source>
</evidence>
<evidence type="ECO:0000256" key="10">
    <source>
        <dbReference type="RuleBase" id="RU003693"/>
    </source>
</evidence>
<dbReference type="Gene3D" id="3.40.640.10">
    <property type="entry name" value="Type I PLP-dependent aspartate aminotransferase-like (Major domain)"/>
    <property type="match status" value="1"/>
</dbReference>
<feature type="domain" description="Aminotransferase class I/classII large" evidence="11">
    <location>
        <begin position="47"/>
        <end position="381"/>
    </location>
</feature>
<dbReference type="InterPro" id="IPR015421">
    <property type="entry name" value="PyrdxlP-dep_Trfase_major"/>
</dbReference>
<dbReference type="PANTHER" id="PTHR13693:SF100">
    <property type="entry name" value="8-AMINO-7-OXONONANOATE SYNTHASE"/>
    <property type="match status" value="1"/>
</dbReference>
<dbReference type="Proteomes" id="UP000028702">
    <property type="component" value="Unassembled WGS sequence"/>
</dbReference>
<dbReference type="eggNOG" id="COG0156">
    <property type="taxonomic scope" value="Bacteria"/>
</dbReference>
<reference evidence="12 13" key="1">
    <citation type="submission" date="2014-07" db="EMBL/GenBank/DDBJ databases">
        <title>Tepidicaulis marinum gen. nov., sp. nov., a novel marine bacterium denitrifying nitrate to nitrous oxide strictly under microaerobic conditions.</title>
        <authorList>
            <person name="Takeuchi M."/>
            <person name="Yamagishi T."/>
            <person name="Kamagata Y."/>
            <person name="Oshima K."/>
            <person name="Hattori M."/>
            <person name="Katayama T."/>
            <person name="Hanada S."/>
            <person name="Tamaki H."/>
            <person name="Marumo K."/>
            <person name="Maeda H."/>
            <person name="Nedachi M."/>
            <person name="Iwasaki W."/>
            <person name="Suwa Y."/>
            <person name="Sakata S."/>
        </authorList>
    </citation>
    <scope>NUCLEOTIDE SEQUENCE [LARGE SCALE GENOMIC DNA]</scope>
    <source>
        <strain evidence="12 13">MA2</strain>
    </source>
</reference>
<dbReference type="NCBIfam" id="TIGR00858">
    <property type="entry name" value="bioF"/>
    <property type="match status" value="1"/>
</dbReference>
<evidence type="ECO:0000256" key="7">
    <source>
        <dbReference type="ARBA" id="ARBA00022898"/>
    </source>
</evidence>
<dbReference type="UniPathway" id="UPA00078"/>
<evidence type="ECO:0000256" key="8">
    <source>
        <dbReference type="ARBA" id="ARBA00047715"/>
    </source>
</evidence>
<comment type="caution">
    <text evidence="12">The sequence shown here is derived from an EMBL/GenBank/DDBJ whole genome shotgun (WGS) entry which is preliminary data.</text>
</comment>
<dbReference type="CDD" id="cd06454">
    <property type="entry name" value="KBL_like"/>
    <property type="match status" value="1"/>
</dbReference>